<dbReference type="GO" id="GO:0008409">
    <property type="term" value="F:5'-3' exonuclease activity"/>
    <property type="evidence" value="ECO:0007669"/>
    <property type="project" value="UniProtKB-UniRule"/>
</dbReference>
<feature type="domain" description="DNA-directed DNA polymerase family A palm" evidence="19">
    <location>
        <begin position="748"/>
        <end position="954"/>
    </location>
</feature>
<evidence type="ECO:0000256" key="5">
    <source>
        <dbReference type="ARBA" id="ARBA00022695"/>
    </source>
</evidence>
<dbReference type="CDD" id="cd09859">
    <property type="entry name" value="PIN_53EXO"/>
    <property type="match status" value="1"/>
</dbReference>
<evidence type="ECO:0000256" key="11">
    <source>
        <dbReference type="ARBA" id="ARBA00022932"/>
    </source>
</evidence>
<dbReference type="InterPro" id="IPR036279">
    <property type="entry name" value="5-3_exonuclease_C_sf"/>
</dbReference>
<evidence type="ECO:0000256" key="15">
    <source>
        <dbReference type="NCBIfam" id="TIGR00593"/>
    </source>
</evidence>
<dbReference type="CDD" id="cd08637">
    <property type="entry name" value="DNA_pol_A_pol_I_C"/>
    <property type="match status" value="1"/>
</dbReference>
<feature type="domain" description="5'-3' exonuclease" evidence="18">
    <location>
        <begin position="5"/>
        <end position="275"/>
    </location>
</feature>
<evidence type="ECO:0000256" key="14">
    <source>
        <dbReference type="ARBA" id="ARBA00049244"/>
    </source>
</evidence>
<keyword evidence="4 16" id="KW-0808">Transferase</keyword>
<evidence type="ECO:0000259" key="17">
    <source>
        <dbReference type="SMART" id="SM00474"/>
    </source>
</evidence>
<dbReference type="CDD" id="cd09898">
    <property type="entry name" value="H3TH_53EXO"/>
    <property type="match status" value="1"/>
</dbReference>
<evidence type="ECO:0000256" key="13">
    <source>
        <dbReference type="ARBA" id="ARBA00023204"/>
    </source>
</evidence>
<dbReference type="InterPro" id="IPR012337">
    <property type="entry name" value="RNaseH-like_sf"/>
</dbReference>
<dbReference type="InterPro" id="IPR002298">
    <property type="entry name" value="DNA_polymerase_A"/>
</dbReference>
<dbReference type="InterPro" id="IPR043502">
    <property type="entry name" value="DNA/RNA_pol_sf"/>
</dbReference>
<dbReference type="PRINTS" id="PR00868">
    <property type="entry name" value="DNAPOLI"/>
</dbReference>
<reference evidence="20" key="1">
    <citation type="submission" date="2023-07" db="EMBL/GenBank/DDBJ databases">
        <authorList>
            <person name="Haufschild T."/>
            <person name="Kallscheuer N."/>
            <person name="Hammer J."/>
            <person name="Kohn T."/>
            <person name="Kabuu M."/>
            <person name="Jogler M."/>
            <person name="Wohfarth N."/>
            <person name="Heuer A."/>
            <person name="Rohde M."/>
            <person name="van Teeseling M.C.F."/>
            <person name="Jogler C."/>
        </authorList>
    </citation>
    <scope>NUCLEOTIDE SEQUENCE</scope>
    <source>
        <strain evidence="20">Strain 138</strain>
        <strain evidence="21">Strain 318</strain>
    </source>
</reference>
<dbReference type="GO" id="GO:0006302">
    <property type="term" value="P:double-strand break repair"/>
    <property type="evidence" value="ECO:0007669"/>
    <property type="project" value="TreeGrafter"/>
</dbReference>
<dbReference type="Pfam" id="PF02739">
    <property type="entry name" value="5_3_exonuc_N"/>
    <property type="match status" value="1"/>
</dbReference>
<keyword evidence="6 16" id="KW-0235">DNA replication</keyword>
<evidence type="ECO:0000256" key="1">
    <source>
        <dbReference type="ARBA" id="ARBA00007705"/>
    </source>
</evidence>
<sequence>MSTPGRPRLYLIDGYALIYRSFHALGGGVPLRNARGENTGMAKGVSEFLRRLIEKHKPEYLGWVNDAGSSGREELLEAYKANRVALPEEEQQDFDTGVERVHQLLAGYRIPTLELDGFEADDVIATLAPQGVAAGLEVCVVSGDKDLLQLVQPGVWVLNPWHGPPGRTTEKWYGVDNAHERLGVPAERVIDYLALVGDTADNVPGVKGIGDKGALALIEKWGTVENMLAHVDEIEPTRARNALKNAEAEARLSKELVTLKRDLPIALDLSSLTLDPPDWVALRDLFVELEFGTAARTAAVNAEAAGAAPNAGLERAAEAAVDVEGHMVSARAARAAVPGTPAPVATDYRVADTPALLAEAIAEARAAGVIAVDTETVLDAGAPPIITPMRANLVAISMATAPGKAWYFPLAHRMPGSAQGGLALGDEPAPAKSKASAAPASIAARLLAEGPQPVVNLPPLESEPMAPLRALLEDPGVKKTAHNVKYDLLVFRRAGITLRGVDFDSMLASYVLDPSRRSHAIDALAVEFLGVAMTGYDELCGKGKQQMPYDEVPIAAARDYSCADSDIALRLRELFLPRLAEQGATALLHEVELPLVDVLAEMEWTGITIDVPWFRSLKTRFEAARLDLEKQIHAEAGESFNVNSNPQLRTILFEKLGLPIKKKTATGPSTDASVLQELADEGHALPQLLMEYRELAKLESTYLDTLPGLVNPHTGRLHTSYAQTVASTGRLASHDPNLQNIPIRRELGKDIRRGFIPRAGWRLLAADYSQVELRLLAHLSGDPAFVAAFEAGGDIHRQTASVIFGVPLEAVTSEMRARAKTINFATIYGQGAHALSRQLKIDHAEAKAFIETYFERFAGVRTWLDTAVAEARERGYVETIFKRRRYIPEIKDRNFNTRAFGERLAQNSPIQGSAADLIKKAMIRIHHALGEAKHTARMLLQVHDELVFECPPDEETALRALVDREMTGAVQLRVPLVVDIGSGENWLLAKA</sequence>
<dbReference type="InterPro" id="IPR002562">
    <property type="entry name" value="3'-5'_exonuclease_dom"/>
</dbReference>
<dbReference type="RefSeq" id="WP_367886492.1">
    <property type="nucleotide sequence ID" value="NZ_CP130612.1"/>
</dbReference>
<dbReference type="Gene3D" id="1.10.150.20">
    <property type="entry name" value="5' to 3' exonuclease, C-terminal subdomain"/>
    <property type="match status" value="2"/>
</dbReference>
<dbReference type="PROSITE" id="PS00447">
    <property type="entry name" value="DNA_POLYMERASE_A"/>
    <property type="match status" value="1"/>
</dbReference>
<dbReference type="NCBIfam" id="NF004397">
    <property type="entry name" value="PRK05755.1"/>
    <property type="match status" value="1"/>
</dbReference>
<dbReference type="Gene3D" id="3.30.420.10">
    <property type="entry name" value="Ribonuclease H-like superfamily/Ribonuclease H"/>
    <property type="match status" value="1"/>
</dbReference>
<keyword evidence="22" id="KW-1185">Reference proteome</keyword>
<dbReference type="FunFam" id="1.20.1060.10:FF:000001">
    <property type="entry name" value="DNA polymerase I"/>
    <property type="match status" value="1"/>
</dbReference>
<accession>A0AA49JWY4</accession>
<dbReference type="Proteomes" id="UP001229955">
    <property type="component" value="Chromosome"/>
</dbReference>
<keyword evidence="12 16" id="KW-0238">DNA-binding</keyword>
<dbReference type="KEGG" id="pspc:Strain318_000011"/>
<evidence type="ECO:0000256" key="4">
    <source>
        <dbReference type="ARBA" id="ARBA00022679"/>
    </source>
</evidence>
<dbReference type="CDD" id="cd06139">
    <property type="entry name" value="DNA_polA_I_Ecoli_like_exo"/>
    <property type="match status" value="1"/>
</dbReference>
<evidence type="ECO:0000256" key="16">
    <source>
        <dbReference type="RuleBase" id="RU004460"/>
    </source>
</evidence>
<evidence type="ECO:0000256" key="6">
    <source>
        <dbReference type="ARBA" id="ARBA00022705"/>
    </source>
</evidence>
<dbReference type="GO" id="GO:0003887">
    <property type="term" value="F:DNA-directed DNA polymerase activity"/>
    <property type="evidence" value="ECO:0007669"/>
    <property type="project" value="UniProtKB-UniRule"/>
</dbReference>
<dbReference type="GO" id="GO:0006261">
    <property type="term" value="P:DNA-templated DNA replication"/>
    <property type="evidence" value="ECO:0007669"/>
    <property type="project" value="UniProtKB-UniRule"/>
</dbReference>
<evidence type="ECO:0000256" key="9">
    <source>
        <dbReference type="ARBA" id="ARBA00022801"/>
    </source>
</evidence>
<dbReference type="InterPro" id="IPR020045">
    <property type="entry name" value="DNA_polI_H3TH"/>
</dbReference>
<evidence type="ECO:0000256" key="12">
    <source>
        <dbReference type="ARBA" id="ARBA00023125"/>
    </source>
</evidence>
<protein>
    <recommendedName>
        <fullName evidence="3 15">DNA polymerase I</fullName>
        <ecNumber evidence="2 15">2.7.7.7</ecNumber>
    </recommendedName>
</protein>
<dbReference type="FunFam" id="1.10.150.20:FF:000003">
    <property type="entry name" value="DNA polymerase I"/>
    <property type="match status" value="1"/>
</dbReference>
<dbReference type="SMART" id="SM00482">
    <property type="entry name" value="POLAc"/>
    <property type="match status" value="1"/>
</dbReference>
<dbReference type="SMART" id="SM00474">
    <property type="entry name" value="35EXOc"/>
    <property type="match status" value="1"/>
</dbReference>
<name>A0AA49Q3D2_9BACT</name>
<feature type="domain" description="3'-5' exonuclease" evidence="17">
    <location>
        <begin position="348"/>
        <end position="580"/>
    </location>
</feature>
<evidence type="ECO:0000259" key="18">
    <source>
        <dbReference type="SMART" id="SM00475"/>
    </source>
</evidence>
<comment type="function">
    <text evidence="16">In addition to polymerase activity, this DNA polymerase exhibits 3'-5' and 5'-3' exonuclease activity.</text>
</comment>
<gene>
    <name evidence="16 20" type="primary">polA</name>
    <name evidence="20" type="ORF">Strain138_000011</name>
    <name evidence="21" type="ORF">Strain318_000011</name>
</gene>
<dbReference type="InterPro" id="IPR029060">
    <property type="entry name" value="PIN-like_dom_sf"/>
</dbReference>
<keyword evidence="13 16" id="KW-0234">DNA repair</keyword>
<dbReference type="InterPro" id="IPR020046">
    <property type="entry name" value="5-3_exonucl_a-hlix_arch_N"/>
</dbReference>
<dbReference type="SUPFAM" id="SSF88723">
    <property type="entry name" value="PIN domain-like"/>
    <property type="match status" value="1"/>
</dbReference>
<dbReference type="FunFam" id="1.10.150.20:FF:000002">
    <property type="entry name" value="DNA polymerase I"/>
    <property type="match status" value="1"/>
</dbReference>
<dbReference type="InterPro" id="IPR008918">
    <property type="entry name" value="HhH2"/>
</dbReference>
<dbReference type="SUPFAM" id="SSF53098">
    <property type="entry name" value="Ribonuclease H-like"/>
    <property type="match status" value="1"/>
</dbReference>
<dbReference type="SUPFAM" id="SSF47807">
    <property type="entry name" value="5' to 3' exonuclease, C-terminal subdomain"/>
    <property type="match status" value="1"/>
</dbReference>
<dbReference type="GO" id="GO:0008408">
    <property type="term" value="F:3'-5' exonuclease activity"/>
    <property type="evidence" value="ECO:0007669"/>
    <property type="project" value="UniProtKB-UniRule"/>
</dbReference>
<keyword evidence="11 16" id="KW-0239">DNA-directed DNA polymerase</keyword>
<evidence type="ECO:0000256" key="2">
    <source>
        <dbReference type="ARBA" id="ARBA00012417"/>
    </source>
</evidence>
<dbReference type="Pfam" id="PF00476">
    <property type="entry name" value="DNA_pol_A"/>
    <property type="match status" value="1"/>
</dbReference>
<dbReference type="Pfam" id="PF01612">
    <property type="entry name" value="DNA_pol_A_exo1"/>
    <property type="match status" value="1"/>
</dbReference>
<evidence type="ECO:0000256" key="10">
    <source>
        <dbReference type="ARBA" id="ARBA00022839"/>
    </source>
</evidence>
<dbReference type="EMBL" id="CP130612">
    <property type="protein sequence ID" value="WKW10781.1"/>
    <property type="molecule type" value="Genomic_DNA"/>
</dbReference>
<dbReference type="InterPro" id="IPR001098">
    <property type="entry name" value="DNA-dir_DNA_pol_A_palm_dom"/>
</dbReference>
<evidence type="ECO:0000313" key="21">
    <source>
        <dbReference type="EMBL" id="WKW13690.1"/>
    </source>
</evidence>
<dbReference type="AlphaFoldDB" id="A0AA49Q3D2"/>
<accession>A0AA49Q3D2</accession>
<dbReference type="PANTHER" id="PTHR10133:SF27">
    <property type="entry name" value="DNA POLYMERASE NU"/>
    <property type="match status" value="1"/>
</dbReference>
<keyword evidence="5 16" id="KW-0548">Nucleotidyltransferase</keyword>
<dbReference type="Gene3D" id="1.20.1060.10">
    <property type="entry name" value="Taq DNA Polymerase, Chain T, domain 4"/>
    <property type="match status" value="1"/>
</dbReference>
<organism evidence="20">
    <name type="scientific">Pseudogemmatithrix spongiicola</name>
    <dbReference type="NCBI Taxonomy" id="3062599"/>
    <lineage>
        <taxon>Bacteria</taxon>
        <taxon>Pseudomonadati</taxon>
        <taxon>Gemmatimonadota</taxon>
        <taxon>Gemmatimonadia</taxon>
        <taxon>Gemmatimonadales</taxon>
        <taxon>Gemmatimonadaceae</taxon>
        <taxon>Pseudogemmatithrix</taxon>
    </lineage>
</organism>
<evidence type="ECO:0000313" key="20">
    <source>
        <dbReference type="EMBL" id="WKW10781.1"/>
    </source>
</evidence>
<dbReference type="Gene3D" id="3.30.70.370">
    <property type="match status" value="1"/>
</dbReference>
<keyword evidence="7" id="KW-0540">Nuclease</keyword>
<comment type="catalytic activity">
    <reaction evidence="14 16">
        <text>DNA(n) + a 2'-deoxyribonucleoside 5'-triphosphate = DNA(n+1) + diphosphate</text>
        <dbReference type="Rhea" id="RHEA:22508"/>
        <dbReference type="Rhea" id="RHEA-COMP:17339"/>
        <dbReference type="Rhea" id="RHEA-COMP:17340"/>
        <dbReference type="ChEBI" id="CHEBI:33019"/>
        <dbReference type="ChEBI" id="CHEBI:61560"/>
        <dbReference type="ChEBI" id="CHEBI:173112"/>
        <dbReference type="EC" id="2.7.7.7"/>
    </reaction>
</comment>
<dbReference type="InterPro" id="IPR019760">
    <property type="entry name" value="DNA-dir_DNA_pol_A_CS"/>
</dbReference>
<evidence type="ECO:0000256" key="7">
    <source>
        <dbReference type="ARBA" id="ARBA00022722"/>
    </source>
</evidence>
<dbReference type="GO" id="GO:0003677">
    <property type="term" value="F:DNA binding"/>
    <property type="evidence" value="ECO:0007669"/>
    <property type="project" value="UniProtKB-UniRule"/>
</dbReference>
<dbReference type="InterPro" id="IPR036397">
    <property type="entry name" value="RNaseH_sf"/>
</dbReference>
<dbReference type="SMART" id="SM00475">
    <property type="entry name" value="53EXOc"/>
    <property type="match status" value="1"/>
</dbReference>
<dbReference type="InterPro" id="IPR018320">
    <property type="entry name" value="DNA_polymerase_1"/>
</dbReference>
<keyword evidence="9 16" id="KW-0378">Hydrolase</keyword>
<dbReference type="Gene3D" id="3.40.50.1010">
    <property type="entry name" value="5'-nuclease"/>
    <property type="match status" value="1"/>
</dbReference>
<dbReference type="SUPFAM" id="SSF56672">
    <property type="entry name" value="DNA/RNA polymerases"/>
    <property type="match status" value="1"/>
</dbReference>
<evidence type="ECO:0000259" key="19">
    <source>
        <dbReference type="SMART" id="SM00482"/>
    </source>
</evidence>
<dbReference type="InterPro" id="IPR002421">
    <property type="entry name" value="5-3_exonuclease"/>
</dbReference>
<comment type="similarity">
    <text evidence="1 16">Belongs to the DNA polymerase type-A family.</text>
</comment>
<dbReference type="Pfam" id="PF01367">
    <property type="entry name" value="5_3_exonuc"/>
    <property type="match status" value="1"/>
</dbReference>
<dbReference type="NCBIfam" id="TIGR00593">
    <property type="entry name" value="pola"/>
    <property type="match status" value="1"/>
</dbReference>
<evidence type="ECO:0000256" key="8">
    <source>
        <dbReference type="ARBA" id="ARBA00022763"/>
    </source>
</evidence>
<dbReference type="PANTHER" id="PTHR10133">
    <property type="entry name" value="DNA POLYMERASE I"/>
    <property type="match status" value="1"/>
</dbReference>
<dbReference type="EC" id="2.7.7.7" evidence="2 15"/>
<dbReference type="SMART" id="SM00279">
    <property type="entry name" value="HhH2"/>
    <property type="match status" value="1"/>
</dbReference>
<keyword evidence="8 16" id="KW-0227">DNA damage</keyword>
<evidence type="ECO:0000313" key="22">
    <source>
        <dbReference type="Proteomes" id="UP001229955"/>
    </source>
</evidence>
<proteinExistence type="inferred from homology"/>
<keyword evidence="10 16" id="KW-0269">Exonuclease</keyword>
<evidence type="ECO:0000256" key="3">
    <source>
        <dbReference type="ARBA" id="ARBA00020311"/>
    </source>
</evidence>
<dbReference type="EMBL" id="CP130613">
    <property type="protein sequence ID" value="WKW13690.1"/>
    <property type="molecule type" value="Genomic_DNA"/>
</dbReference>